<evidence type="ECO:0000256" key="2">
    <source>
        <dbReference type="SAM" id="MobiDB-lite"/>
    </source>
</evidence>
<dbReference type="Gene3D" id="3.30.420.10">
    <property type="entry name" value="Ribonuclease H-like superfamily/Ribonuclease H"/>
    <property type="match status" value="1"/>
</dbReference>
<feature type="coiled-coil region" evidence="1">
    <location>
        <begin position="274"/>
        <end position="301"/>
    </location>
</feature>
<dbReference type="SUPFAM" id="SSF53098">
    <property type="entry name" value="Ribonuclease H-like"/>
    <property type="match status" value="1"/>
</dbReference>
<feature type="region of interest" description="Disordered" evidence="2">
    <location>
        <begin position="70"/>
        <end position="89"/>
    </location>
</feature>
<evidence type="ECO:0000313" key="4">
    <source>
        <dbReference type="Proteomes" id="UP001327560"/>
    </source>
</evidence>
<proteinExistence type="predicted"/>
<dbReference type="InterPro" id="IPR012337">
    <property type="entry name" value="RNaseH-like_sf"/>
</dbReference>
<protein>
    <submittedName>
        <fullName evidence="3">Uncharacterized protein</fullName>
    </submittedName>
</protein>
<gene>
    <name evidence="3" type="ORF">Cni_G09909</name>
</gene>
<dbReference type="AlphaFoldDB" id="A0AAQ3K3C8"/>
<feature type="compositionally biased region" description="Low complexity" evidence="2">
    <location>
        <begin position="79"/>
        <end position="89"/>
    </location>
</feature>
<accession>A0AAQ3K3C8</accession>
<dbReference type="EMBL" id="CP136892">
    <property type="protein sequence ID" value="WOL01195.1"/>
    <property type="molecule type" value="Genomic_DNA"/>
</dbReference>
<keyword evidence="4" id="KW-1185">Reference proteome</keyword>
<keyword evidence="1" id="KW-0175">Coiled coil</keyword>
<dbReference type="GO" id="GO:0003676">
    <property type="term" value="F:nucleic acid binding"/>
    <property type="evidence" value="ECO:0007669"/>
    <property type="project" value="InterPro"/>
</dbReference>
<dbReference type="PANTHER" id="PTHR48475">
    <property type="entry name" value="RIBONUCLEASE H"/>
    <property type="match status" value="1"/>
</dbReference>
<evidence type="ECO:0000313" key="3">
    <source>
        <dbReference type="EMBL" id="WOL01195.1"/>
    </source>
</evidence>
<dbReference type="Proteomes" id="UP001327560">
    <property type="component" value="Chromosome 3"/>
</dbReference>
<sequence>MCTTWSSIYSPSPYHMILGRPPLNNLGVAVSTPHLALKFPISEIDVGVVHANQKELCLCYNECLKQKSAKPRQALRNPSQQSSSGLDSSKWLKNNVDPFAWTPIDMLEIDPKLICHELAINPRVKSVAQREREIGAERRQASLEETKKPLKAEFIREIRFTTLLTNAVMLTDTLVEVQTVEQASNCRNPYLTNGLVETANKVILIGLRKKLDHVKGHWPQELLEVLWGYNTTAQSSTQETLYRLIFGAKAMIRAEIAEPSHRRTIFDEQNNSKAREAELDLVEEEQKLARVREEATSLNYKWSVHSFLHCGLPTGFFTLKILTRHNHA</sequence>
<evidence type="ECO:0000256" key="1">
    <source>
        <dbReference type="SAM" id="Coils"/>
    </source>
</evidence>
<dbReference type="InterPro" id="IPR036397">
    <property type="entry name" value="RNaseH_sf"/>
</dbReference>
<organism evidence="3 4">
    <name type="scientific">Canna indica</name>
    <name type="common">Indian-shot</name>
    <dbReference type="NCBI Taxonomy" id="4628"/>
    <lineage>
        <taxon>Eukaryota</taxon>
        <taxon>Viridiplantae</taxon>
        <taxon>Streptophyta</taxon>
        <taxon>Embryophyta</taxon>
        <taxon>Tracheophyta</taxon>
        <taxon>Spermatophyta</taxon>
        <taxon>Magnoliopsida</taxon>
        <taxon>Liliopsida</taxon>
        <taxon>Zingiberales</taxon>
        <taxon>Cannaceae</taxon>
        <taxon>Canna</taxon>
    </lineage>
</organism>
<dbReference type="PANTHER" id="PTHR48475:SF2">
    <property type="entry name" value="RIBONUCLEASE H"/>
    <property type="match status" value="1"/>
</dbReference>
<reference evidence="3 4" key="1">
    <citation type="submission" date="2023-10" db="EMBL/GenBank/DDBJ databases">
        <title>Chromosome-scale genome assembly provides insights into flower coloration mechanisms of Canna indica.</title>
        <authorList>
            <person name="Li C."/>
        </authorList>
    </citation>
    <scope>NUCLEOTIDE SEQUENCE [LARGE SCALE GENOMIC DNA]</scope>
    <source>
        <tissue evidence="3">Flower</tissue>
    </source>
</reference>
<name>A0AAQ3K3C8_9LILI</name>